<organism evidence="2 3">
    <name type="scientific">Anaerotruncus colihominis</name>
    <dbReference type="NCBI Taxonomy" id="169435"/>
    <lineage>
        <taxon>Bacteria</taxon>
        <taxon>Bacillati</taxon>
        <taxon>Bacillota</taxon>
        <taxon>Clostridia</taxon>
        <taxon>Eubacteriales</taxon>
        <taxon>Oscillospiraceae</taxon>
        <taxon>Anaerotruncus</taxon>
    </lineage>
</organism>
<name>A0A3E3IKX9_9FIRM</name>
<dbReference type="Proteomes" id="UP000260828">
    <property type="component" value="Unassembled WGS sequence"/>
</dbReference>
<protein>
    <submittedName>
        <fullName evidence="2">Uncharacterized protein</fullName>
    </submittedName>
</protein>
<evidence type="ECO:0000256" key="1">
    <source>
        <dbReference type="SAM" id="MobiDB-lite"/>
    </source>
</evidence>
<dbReference type="EMBL" id="QVME01000004">
    <property type="protein sequence ID" value="RGE67727.1"/>
    <property type="molecule type" value="Genomic_DNA"/>
</dbReference>
<dbReference type="RefSeq" id="WP_117546539.1">
    <property type="nucleotide sequence ID" value="NZ_QVME01000004.1"/>
</dbReference>
<evidence type="ECO:0000313" key="3">
    <source>
        <dbReference type="Proteomes" id="UP000260828"/>
    </source>
</evidence>
<proteinExistence type="predicted"/>
<accession>A0A3E3IKX9</accession>
<reference evidence="2 3" key="1">
    <citation type="submission" date="2018-08" db="EMBL/GenBank/DDBJ databases">
        <title>A genome reference for cultivated species of the human gut microbiota.</title>
        <authorList>
            <person name="Zou Y."/>
            <person name="Xue W."/>
            <person name="Luo G."/>
        </authorList>
    </citation>
    <scope>NUCLEOTIDE SEQUENCE [LARGE SCALE GENOMIC DNA]</scope>
    <source>
        <strain evidence="2 3">TF05-12AC</strain>
    </source>
</reference>
<comment type="caution">
    <text evidence="2">The sequence shown here is derived from an EMBL/GenBank/DDBJ whole genome shotgun (WGS) entry which is preliminary data.</text>
</comment>
<feature type="region of interest" description="Disordered" evidence="1">
    <location>
        <begin position="19"/>
        <end position="43"/>
    </location>
</feature>
<gene>
    <name evidence="2" type="ORF">DXC40_09575</name>
</gene>
<dbReference type="AlphaFoldDB" id="A0A3E3IKX9"/>
<evidence type="ECO:0000313" key="2">
    <source>
        <dbReference type="EMBL" id="RGE67727.1"/>
    </source>
</evidence>
<sequence>MPTLGIKFFAGRRTPAKIRLDRAQNSSPVRHPPAVHTGSNFKNPDGWSAEEAVKIRKHHFLYLLNFQAIRKNKKASAITHNKQAQGKSCVTHWDSDTFRTADTTAYEENHPF</sequence>